<dbReference type="InterPro" id="IPR013424">
    <property type="entry name" value="Ice-binding_C"/>
</dbReference>
<evidence type="ECO:0000313" key="2">
    <source>
        <dbReference type="EMBL" id="QOV87808.1"/>
    </source>
</evidence>
<evidence type="ECO:0000256" key="1">
    <source>
        <dbReference type="ARBA" id="ARBA00022729"/>
    </source>
</evidence>
<dbReference type="Pfam" id="PF12951">
    <property type="entry name" value="PATR"/>
    <property type="match status" value="6"/>
</dbReference>
<reference evidence="2 3" key="1">
    <citation type="submission" date="2020-10" db="EMBL/GenBank/DDBJ databases">
        <title>Wide distribution of Phycisphaera-like planctomycetes from WD2101 soil group in peatlands and genome analysis of the first cultivated representative.</title>
        <authorList>
            <person name="Dedysh S.N."/>
            <person name="Beletsky A.V."/>
            <person name="Ivanova A."/>
            <person name="Kulichevskaya I.S."/>
            <person name="Suzina N.E."/>
            <person name="Philippov D.A."/>
            <person name="Rakitin A.L."/>
            <person name="Mardanov A.V."/>
            <person name="Ravin N.V."/>
        </authorList>
    </citation>
    <scope>NUCLEOTIDE SEQUENCE [LARGE SCALE GENOMIC DNA]</scope>
    <source>
        <strain evidence="2 3">M1803</strain>
    </source>
</reference>
<protein>
    <submittedName>
        <fullName evidence="2">Autotransporter-associated beta strand repeat-containing protein</fullName>
    </submittedName>
</protein>
<keyword evidence="1" id="KW-0732">Signal</keyword>
<evidence type="ECO:0000313" key="3">
    <source>
        <dbReference type="Proteomes" id="UP000593765"/>
    </source>
</evidence>
<dbReference type="RefSeq" id="WP_206290718.1">
    <property type="nucleotide sequence ID" value="NZ_CP063458.1"/>
</dbReference>
<proteinExistence type="predicted"/>
<sequence length="1446" mass="139011">MTASAVQAQQYWNTNGTLATINTANWSASPGGPFTSAFTTNGNIVFGANSLVTGATVDVGNITVANGFTVTFTAGGTLGTGGNIRTLDVGTGSTLDLAAQALSVAAGSGYIKNGNGTLVSANGNAYVGGFTLNAGTVAVGGVNALGGGAGNTLTINGGTIRSNSTTARDLTGKYAGGITVGGDFTLGDATNNGALTFTNAMALGAANRTITTNSNAVFGGAISGSTGVGLTKAGTGTLTLSGANTFTGAINVNAGSLVVGGTAYPALGGNTPGTNGPSSITVASGATLNFAQSGTGATTANYFQPLTINGGTLITSGGAAANTLALNLNGGLTLGGNVSTTINGNSTLIIPGTTTVSLGANTLTIQTDGSNVGNNIGAAISGTGGSLIKNGGNSLTLSGNNTFTGATTLNTGTLILDYATQDNNKLSDTASLTLGGNLILAGATGSHLEVVASTTLTTGLTSSVTRSGANTAVLQLGTITNNAGSGISFGAAGLATTNNTNNSLGILGFWATINGDGWAVNSTNAPNGLITGAAYTDVTRLSSGTKTIAGGAGHTRIIEGVGTVADITLAAPGVTSTDTLVNTATTAGTVDIGAGNTLRTSAILQGAGAGALTIGIAATPGTLTASTAGGDLAGVANAAITINSVISDNTSASTLTKFGTGTLTLAGNNDYTGATVVNSGTLAIAHNNALGTTAGATTINGGNGTTGVNLDLSSATAGLTIAENLNFSGNLGGRAALVNSSAFNHTLTGSINVSSDTNLVQWNSGGTGSITISGDITGTLANNAVLFVRGTSTSATNRVIGNVNLTGGNFAKTDAGTWLVGAPGKTYSWVNTVLAVGTLKMGAAGVLPSASELIMGNSSGATSPILDLNGFSQTIAGITYSGGSASTGTKTITNTDAINAAVLTVNNAINYSPTGGSAANSVILAGNLSLVKQGAGTLTLSGTNTYTGATTVSAGTLVLAANATGNTALITIGNGATLQSAANFTLGTGQSVTGTGATGFLTISPAGANGFLTTGNSIFNTAGTLTISRLDVRGTGNQLNTGNFVSGGAAVNQRGLLVGNTVASDLTINAGATLTTQGSGTGAQDILGNGTAGNGALIINGGVYNATAGLASLLLGNGASLGGGTLTINTGSANIGTIGYQVGSAQSGIVNLNGGTLTLGSVTSTTVGTREFNFDGGQLVASAGLTLPTSVTANVKNGGAKIDTGANSVSIASALLRFGGTSTGGLTKTGTGILTISGASTYTGDTLVSAGTLLVNGSLATSGSTAVNVSNNATLGGSGSIAAAISINSGGTLSPGTSPGKLTATAPVTMATGSTYTVELGDVGADTLLVAGTDYDQLALTGTGTTLTINPTVALSIVEQPNLAAGQAFVIVDNTATGTISGLFSIGGVPLNEGDTVAGNLGTVFTISYVGNDVTLTAVPEPASVGLLAMAGCGLLARRRRVARAK</sequence>
<dbReference type="Proteomes" id="UP000593765">
    <property type="component" value="Chromosome"/>
</dbReference>
<organism evidence="2 3">
    <name type="scientific">Humisphaera borealis</name>
    <dbReference type="NCBI Taxonomy" id="2807512"/>
    <lineage>
        <taxon>Bacteria</taxon>
        <taxon>Pseudomonadati</taxon>
        <taxon>Planctomycetota</taxon>
        <taxon>Phycisphaerae</taxon>
        <taxon>Tepidisphaerales</taxon>
        <taxon>Tepidisphaeraceae</taxon>
        <taxon>Humisphaera</taxon>
    </lineage>
</organism>
<gene>
    <name evidence="2" type="ORF">IPV69_16130</name>
</gene>
<name>A0A7M2WQN2_9BACT</name>
<dbReference type="NCBIfam" id="TIGR02601">
    <property type="entry name" value="autotrns_rpt"/>
    <property type="match status" value="5"/>
</dbReference>
<dbReference type="EMBL" id="CP063458">
    <property type="protein sequence ID" value="QOV87808.1"/>
    <property type="molecule type" value="Genomic_DNA"/>
</dbReference>
<dbReference type="KEGG" id="hbs:IPV69_16130"/>
<dbReference type="SUPFAM" id="SSF51126">
    <property type="entry name" value="Pectin lyase-like"/>
    <property type="match status" value="2"/>
</dbReference>
<dbReference type="InterPro" id="IPR011050">
    <property type="entry name" value="Pectin_lyase_fold/virulence"/>
</dbReference>
<dbReference type="InterPro" id="IPR013425">
    <property type="entry name" value="Autotrns_rpt"/>
</dbReference>
<dbReference type="NCBIfam" id="TIGR02595">
    <property type="entry name" value="PEP_CTERM"/>
    <property type="match status" value="1"/>
</dbReference>
<accession>A0A7M2WQN2</accession>
<keyword evidence="3" id="KW-1185">Reference proteome</keyword>